<gene>
    <name evidence="2" type="ORF">BU23DRAFT_569717</name>
</gene>
<evidence type="ECO:0000259" key="1">
    <source>
        <dbReference type="PROSITE" id="PS50181"/>
    </source>
</evidence>
<protein>
    <recommendedName>
        <fullName evidence="1">F-box domain-containing protein</fullName>
    </recommendedName>
</protein>
<dbReference type="OrthoDB" id="5985073at2759"/>
<name>A0A6A5V5M1_9PLEO</name>
<dbReference type="Proteomes" id="UP000800036">
    <property type="component" value="Unassembled WGS sequence"/>
</dbReference>
<evidence type="ECO:0000313" key="2">
    <source>
        <dbReference type="EMBL" id="KAF1971549.1"/>
    </source>
</evidence>
<accession>A0A6A5V5M1</accession>
<sequence length="456" mass="53369">MNKLPQELVDNISRYLDRDDLKNTLLLSRQVQYAAERYSGAFSTYILNKHNSDRFLKIYEGQRFFRYLRRVEFRTSVRGLEGEANRDHRDNPCRDSAEELRQMDEDFTLQIHFLISKLYRVEIQARAVKSLGPRSIEFTIYTPTRTINRGIYGYCLHRVFTSWAFQTIGLPTKLRHARLNFVYPINYADRVDQSLAMPNFTELAKYDIFSNCLRLLSSQLRTMTLRLVADKTIFWPTDGTTPFWPHLESLSVMFYLDSLSGSWYFRGLRNEGPSEGFDITKDSYPPLEDTEEDEASDYPFDWDSHCAWSRYRFIPNDDLLVPFLAAFAKATTRMPSLKQAALWAPLMFGVDFEEHTDFAVSEVSKYCEDSLAWDLSYVRPGTKAFLKKPGEDFSTVRQFWWKVGKWRPDAALLDRFQEVGRKEHGSDLKVYLEDFDAGSGLMSRDFFESWEAEVFG</sequence>
<feature type="domain" description="F-box" evidence="1">
    <location>
        <begin position="1"/>
        <end position="45"/>
    </location>
</feature>
<organism evidence="2 3">
    <name type="scientific">Bimuria novae-zelandiae CBS 107.79</name>
    <dbReference type="NCBI Taxonomy" id="1447943"/>
    <lineage>
        <taxon>Eukaryota</taxon>
        <taxon>Fungi</taxon>
        <taxon>Dikarya</taxon>
        <taxon>Ascomycota</taxon>
        <taxon>Pezizomycotina</taxon>
        <taxon>Dothideomycetes</taxon>
        <taxon>Pleosporomycetidae</taxon>
        <taxon>Pleosporales</taxon>
        <taxon>Massarineae</taxon>
        <taxon>Didymosphaeriaceae</taxon>
        <taxon>Bimuria</taxon>
    </lineage>
</organism>
<dbReference type="AlphaFoldDB" id="A0A6A5V5M1"/>
<dbReference type="PROSITE" id="PS50181">
    <property type="entry name" value="FBOX"/>
    <property type="match status" value="1"/>
</dbReference>
<proteinExistence type="predicted"/>
<reference evidence="2" key="1">
    <citation type="journal article" date="2020" name="Stud. Mycol.">
        <title>101 Dothideomycetes genomes: a test case for predicting lifestyles and emergence of pathogens.</title>
        <authorList>
            <person name="Haridas S."/>
            <person name="Albert R."/>
            <person name="Binder M."/>
            <person name="Bloem J."/>
            <person name="Labutti K."/>
            <person name="Salamov A."/>
            <person name="Andreopoulos B."/>
            <person name="Baker S."/>
            <person name="Barry K."/>
            <person name="Bills G."/>
            <person name="Bluhm B."/>
            <person name="Cannon C."/>
            <person name="Castanera R."/>
            <person name="Culley D."/>
            <person name="Daum C."/>
            <person name="Ezra D."/>
            <person name="Gonzalez J."/>
            <person name="Henrissat B."/>
            <person name="Kuo A."/>
            <person name="Liang C."/>
            <person name="Lipzen A."/>
            <person name="Lutzoni F."/>
            <person name="Magnuson J."/>
            <person name="Mondo S."/>
            <person name="Nolan M."/>
            <person name="Ohm R."/>
            <person name="Pangilinan J."/>
            <person name="Park H.-J."/>
            <person name="Ramirez L."/>
            <person name="Alfaro M."/>
            <person name="Sun H."/>
            <person name="Tritt A."/>
            <person name="Yoshinaga Y."/>
            <person name="Zwiers L.-H."/>
            <person name="Turgeon B."/>
            <person name="Goodwin S."/>
            <person name="Spatafora J."/>
            <person name="Crous P."/>
            <person name="Grigoriev I."/>
        </authorList>
    </citation>
    <scope>NUCLEOTIDE SEQUENCE</scope>
    <source>
        <strain evidence="2">CBS 107.79</strain>
    </source>
</reference>
<evidence type="ECO:0000313" key="3">
    <source>
        <dbReference type="Proteomes" id="UP000800036"/>
    </source>
</evidence>
<keyword evidence="3" id="KW-1185">Reference proteome</keyword>
<dbReference type="InterPro" id="IPR001810">
    <property type="entry name" value="F-box_dom"/>
</dbReference>
<dbReference type="EMBL" id="ML976692">
    <property type="protein sequence ID" value="KAF1971549.1"/>
    <property type="molecule type" value="Genomic_DNA"/>
</dbReference>